<evidence type="ECO:0000313" key="2">
    <source>
        <dbReference type="Proteomes" id="UP000027073"/>
    </source>
</evidence>
<dbReference type="AlphaFoldDB" id="A0A067NID4"/>
<evidence type="ECO:0000313" key="1">
    <source>
        <dbReference type="EMBL" id="KDQ23521.1"/>
    </source>
</evidence>
<organism evidence="1 2">
    <name type="scientific">Pleurotus ostreatus (strain PC15)</name>
    <name type="common">Oyster mushroom</name>
    <dbReference type="NCBI Taxonomy" id="1137138"/>
    <lineage>
        <taxon>Eukaryota</taxon>
        <taxon>Fungi</taxon>
        <taxon>Dikarya</taxon>
        <taxon>Basidiomycota</taxon>
        <taxon>Agaricomycotina</taxon>
        <taxon>Agaricomycetes</taxon>
        <taxon>Agaricomycetidae</taxon>
        <taxon>Agaricales</taxon>
        <taxon>Pleurotineae</taxon>
        <taxon>Pleurotaceae</taxon>
        <taxon>Pleurotus</taxon>
    </lineage>
</organism>
<accession>A0A067NID4</accession>
<dbReference type="EMBL" id="KL198013">
    <property type="protein sequence ID" value="KDQ23521.1"/>
    <property type="molecule type" value="Genomic_DNA"/>
</dbReference>
<dbReference type="HOGENOM" id="CLU_1078159_0_0_1"/>
<name>A0A067NID4_PLEO1</name>
<sequence length="238" mass="27024">MSSNDFEQVVRLMPPPGTNYFKRQSETIFDNLRYYNVSGTWVSTLNWRCDIYVYVSGVAPNDPRFREKGGVITVMIVHQGLLEMPPTQGTSERTDFVQKVLASTSLSSIKQFPATNSASQSGDNYQYTINYQESIPLFKNHGNEVFMFDAAYKDNSTLVKTKQTGSEVTNGVQFALQYQKRVEPSTSYPLVAFSVLKFVNPAAFPVTLDFQSYEWLRPSQQVYSQVYSKKVALDLNFS</sequence>
<dbReference type="Proteomes" id="UP000027073">
    <property type="component" value="Unassembled WGS sequence"/>
</dbReference>
<protein>
    <submittedName>
        <fullName evidence="1">Uncharacterized protein</fullName>
    </submittedName>
</protein>
<dbReference type="InParanoid" id="A0A067NID4"/>
<dbReference type="OrthoDB" id="2841447at2759"/>
<proteinExistence type="predicted"/>
<reference evidence="2" key="1">
    <citation type="journal article" date="2014" name="Proc. Natl. Acad. Sci. U.S.A.">
        <title>Extensive sampling of basidiomycete genomes demonstrates inadequacy of the white-rot/brown-rot paradigm for wood decay fungi.</title>
        <authorList>
            <person name="Riley R."/>
            <person name="Salamov A.A."/>
            <person name="Brown D.W."/>
            <person name="Nagy L.G."/>
            <person name="Floudas D."/>
            <person name="Held B.W."/>
            <person name="Levasseur A."/>
            <person name="Lombard V."/>
            <person name="Morin E."/>
            <person name="Otillar R."/>
            <person name="Lindquist E.A."/>
            <person name="Sun H."/>
            <person name="LaButti K.M."/>
            <person name="Schmutz J."/>
            <person name="Jabbour D."/>
            <person name="Luo H."/>
            <person name="Baker S.E."/>
            <person name="Pisabarro A.G."/>
            <person name="Walton J.D."/>
            <person name="Blanchette R.A."/>
            <person name="Henrissat B."/>
            <person name="Martin F."/>
            <person name="Cullen D."/>
            <person name="Hibbett D.S."/>
            <person name="Grigoriev I.V."/>
        </authorList>
    </citation>
    <scope>NUCLEOTIDE SEQUENCE [LARGE SCALE GENOMIC DNA]</scope>
    <source>
        <strain evidence="2">PC15</strain>
    </source>
</reference>
<gene>
    <name evidence="1" type="ORF">PLEOSDRAFT_1090878</name>
</gene>
<dbReference type="VEuPathDB" id="FungiDB:PLEOSDRAFT_1090878"/>